<name>A0A5J4KKK6_9CHLR</name>
<sequence>MGLLSINTLNSFFRHTWALGVGMLGIACMFAIGLYAARKLLRHRQEMRYYRSLFESLLHFQYTPMSEQQP</sequence>
<keyword evidence="1" id="KW-0812">Transmembrane</keyword>
<reference evidence="2 3" key="1">
    <citation type="submission" date="2019-10" db="EMBL/GenBank/DDBJ databases">
        <title>Dictyobacter vulcani sp. nov., within the class Ktedonobacteria, isolated from soil of volcanic Mt. Zao.</title>
        <authorList>
            <person name="Zheng Y."/>
            <person name="Wang C.M."/>
            <person name="Sakai Y."/>
            <person name="Abe K."/>
            <person name="Yokota A."/>
            <person name="Yabe S."/>
        </authorList>
    </citation>
    <scope>NUCLEOTIDE SEQUENCE [LARGE SCALE GENOMIC DNA]</scope>
    <source>
        <strain evidence="2 3">W12</strain>
    </source>
</reference>
<keyword evidence="1" id="KW-1133">Transmembrane helix</keyword>
<organism evidence="2 3">
    <name type="scientific">Dictyobacter vulcani</name>
    <dbReference type="NCBI Taxonomy" id="2607529"/>
    <lineage>
        <taxon>Bacteria</taxon>
        <taxon>Bacillati</taxon>
        <taxon>Chloroflexota</taxon>
        <taxon>Ktedonobacteria</taxon>
        <taxon>Ktedonobacterales</taxon>
        <taxon>Dictyobacteraceae</taxon>
        <taxon>Dictyobacter</taxon>
    </lineage>
</organism>
<dbReference type="AlphaFoldDB" id="A0A5J4KKK6"/>
<feature type="transmembrane region" description="Helical" evidence="1">
    <location>
        <begin position="17"/>
        <end position="37"/>
    </location>
</feature>
<evidence type="ECO:0000313" key="3">
    <source>
        <dbReference type="Proteomes" id="UP000326912"/>
    </source>
</evidence>
<evidence type="ECO:0000256" key="1">
    <source>
        <dbReference type="SAM" id="Phobius"/>
    </source>
</evidence>
<accession>A0A5J4KKK6</accession>
<protein>
    <submittedName>
        <fullName evidence="2">Uncharacterized protein</fullName>
    </submittedName>
</protein>
<evidence type="ECO:0000313" key="2">
    <source>
        <dbReference type="EMBL" id="GER90308.1"/>
    </source>
</evidence>
<proteinExistence type="predicted"/>
<comment type="caution">
    <text evidence="2">The sequence shown here is derived from an EMBL/GenBank/DDBJ whole genome shotgun (WGS) entry which is preliminary data.</text>
</comment>
<gene>
    <name evidence="2" type="ORF">KDW_44700</name>
</gene>
<keyword evidence="3" id="KW-1185">Reference proteome</keyword>
<dbReference type="EMBL" id="BKZW01000002">
    <property type="protein sequence ID" value="GER90308.1"/>
    <property type="molecule type" value="Genomic_DNA"/>
</dbReference>
<dbReference type="Proteomes" id="UP000326912">
    <property type="component" value="Unassembled WGS sequence"/>
</dbReference>
<keyword evidence="1" id="KW-0472">Membrane</keyword>